<feature type="region of interest" description="Disordered" evidence="7">
    <location>
        <begin position="168"/>
        <end position="315"/>
    </location>
</feature>
<feature type="compositionally biased region" description="Polar residues" evidence="7">
    <location>
        <begin position="38"/>
        <end position="49"/>
    </location>
</feature>
<feature type="region of interest" description="Disordered" evidence="7">
    <location>
        <begin position="511"/>
        <end position="572"/>
    </location>
</feature>
<name>A0A9P0KRW2_ACAOB</name>
<sequence length="593" mass="63024">MISAGVEGRLPYMTYPEPWRGPPKQPPELFLRPKPLPSTTRYNGVSQPTGNGTGGGAASGCGGGAAGGSYPNGTRLAPPPARPITKYASPPSIAAPVNLVQTKEEQVAATAAAIAAAAAAADDRTTIPDMSAYSPYRLFPHAQFPHFPYPICQQPYMLRTSFPPTPLSPMETFSPTAPTATSTFLSPPSTFSPPTSVKPPTQVQQTNTILRDKRTPPAQHQSQGSPLAPPRSPLAPPLTPSQSQAAAASSAAFKVPSGKEGSLKHRILTRPEDNVRTSGPLDLQKSSEGRKRLQATMSPPRSPKRTINNNTMSSNFTKGSLIQLHNGELRRIEDMRTEDFVMSADRSPELRLAESTVVRIEESHSGTATITLTYNQRRAQVEVESSSSHPYFVMGAGWASCDPAATHLRYGLNVHKLQVGDVLISLTPREPPTPQSAAMSYTSSCSPASSSTAQSLCGNGRSVAAAASTVMTTATATAVTARQQLSSVNSNTSNSHHTPHLLATSSLLLKSSTQVSNHQQHQSQHSPAVSAQSQPINLHFSSHAPTIAPPMSPDSAAAAAAARKRRWSAPDEMCEEAELQIRRHRPSGHTPPE</sequence>
<dbReference type="Gene3D" id="2.170.16.10">
    <property type="entry name" value="Hedgehog/Intein (Hint) domain"/>
    <property type="match status" value="1"/>
</dbReference>
<feature type="compositionally biased region" description="Polar residues" evidence="7">
    <location>
        <begin position="295"/>
        <end position="315"/>
    </location>
</feature>
<dbReference type="GO" id="GO:0006355">
    <property type="term" value="P:regulation of DNA-templated transcription"/>
    <property type="evidence" value="ECO:0007669"/>
    <property type="project" value="InterPro"/>
</dbReference>
<protein>
    <recommendedName>
        <fullName evidence="8">AXH domain-containing protein</fullName>
    </recommendedName>
</protein>
<comment type="subcellular location">
    <subcellularLocation>
        <location evidence="1">Nucleus</location>
    </subcellularLocation>
</comment>
<dbReference type="EMBL" id="CAKOFQ010006912">
    <property type="protein sequence ID" value="CAH1981715.1"/>
    <property type="molecule type" value="Genomic_DNA"/>
</dbReference>
<feature type="compositionally biased region" description="Low complexity" evidence="7">
    <location>
        <begin position="511"/>
        <end position="535"/>
    </location>
</feature>
<evidence type="ECO:0000256" key="1">
    <source>
        <dbReference type="ARBA" id="ARBA00004123"/>
    </source>
</evidence>
<evidence type="ECO:0000256" key="7">
    <source>
        <dbReference type="SAM" id="MobiDB-lite"/>
    </source>
</evidence>
<evidence type="ECO:0000313" key="10">
    <source>
        <dbReference type="Proteomes" id="UP001152888"/>
    </source>
</evidence>
<evidence type="ECO:0000256" key="2">
    <source>
        <dbReference type="ARBA" id="ARBA00022491"/>
    </source>
</evidence>
<dbReference type="GO" id="GO:0003677">
    <property type="term" value="F:DNA binding"/>
    <property type="evidence" value="ECO:0007669"/>
    <property type="project" value="UniProtKB-KW"/>
</dbReference>
<evidence type="ECO:0000256" key="3">
    <source>
        <dbReference type="ARBA" id="ARBA00023015"/>
    </source>
</evidence>
<proteinExistence type="predicted"/>
<evidence type="ECO:0000256" key="5">
    <source>
        <dbReference type="ARBA" id="ARBA00023163"/>
    </source>
</evidence>
<evidence type="ECO:0000313" key="9">
    <source>
        <dbReference type="EMBL" id="CAH1981715.1"/>
    </source>
</evidence>
<dbReference type="PANTHER" id="PTHR13392:SF13">
    <property type="entry name" value="AXH DOMAIN-CONTAINING PROTEIN"/>
    <property type="match status" value="1"/>
</dbReference>
<accession>A0A9P0KRW2</accession>
<dbReference type="GO" id="GO:0005634">
    <property type="term" value="C:nucleus"/>
    <property type="evidence" value="ECO:0007669"/>
    <property type="project" value="UniProtKB-SubCell"/>
</dbReference>
<dbReference type="OrthoDB" id="10000452at2759"/>
<dbReference type="Proteomes" id="UP001152888">
    <property type="component" value="Unassembled WGS sequence"/>
</dbReference>
<keyword evidence="10" id="KW-1185">Reference proteome</keyword>
<feature type="compositionally biased region" description="Low complexity" evidence="7">
    <location>
        <begin position="240"/>
        <end position="252"/>
    </location>
</feature>
<organism evidence="9 10">
    <name type="scientific">Acanthoscelides obtectus</name>
    <name type="common">Bean weevil</name>
    <name type="synonym">Bruchus obtectus</name>
    <dbReference type="NCBI Taxonomy" id="200917"/>
    <lineage>
        <taxon>Eukaryota</taxon>
        <taxon>Metazoa</taxon>
        <taxon>Ecdysozoa</taxon>
        <taxon>Arthropoda</taxon>
        <taxon>Hexapoda</taxon>
        <taxon>Insecta</taxon>
        <taxon>Pterygota</taxon>
        <taxon>Neoptera</taxon>
        <taxon>Endopterygota</taxon>
        <taxon>Coleoptera</taxon>
        <taxon>Polyphaga</taxon>
        <taxon>Cucujiformia</taxon>
        <taxon>Chrysomeloidea</taxon>
        <taxon>Chrysomelidae</taxon>
        <taxon>Bruchinae</taxon>
        <taxon>Bruchini</taxon>
        <taxon>Acanthoscelides</taxon>
    </lineage>
</organism>
<dbReference type="AlphaFoldDB" id="A0A9P0KRW2"/>
<dbReference type="SMART" id="SM00536">
    <property type="entry name" value="AXH"/>
    <property type="match status" value="1"/>
</dbReference>
<evidence type="ECO:0000256" key="6">
    <source>
        <dbReference type="ARBA" id="ARBA00023242"/>
    </source>
</evidence>
<dbReference type="SUPFAM" id="SSF102031">
    <property type="entry name" value="AXH domain"/>
    <property type="match status" value="1"/>
</dbReference>
<keyword evidence="2" id="KW-0678">Repressor</keyword>
<evidence type="ECO:0000259" key="8">
    <source>
        <dbReference type="PROSITE" id="PS51148"/>
    </source>
</evidence>
<dbReference type="InterPro" id="IPR003652">
    <property type="entry name" value="Ataxin_AXH_dom"/>
</dbReference>
<dbReference type="InterPro" id="IPR036096">
    <property type="entry name" value="Ataxin_AXH_dom_sf"/>
</dbReference>
<evidence type="ECO:0000256" key="4">
    <source>
        <dbReference type="ARBA" id="ARBA00023125"/>
    </source>
</evidence>
<reference evidence="9" key="1">
    <citation type="submission" date="2022-03" db="EMBL/GenBank/DDBJ databases">
        <authorList>
            <person name="Sayadi A."/>
        </authorList>
    </citation>
    <scope>NUCLEOTIDE SEQUENCE</scope>
</reference>
<dbReference type="PROSITE" id="PS51148">
    <property type="entry name" value="AXH"/>
    <property type="match status" value="1"/>
</dbReference>
<feature type="compositionally biased region" description="Pro residues" evidence="7">
    <location>
        <begin position="227"/>
        <end position="239"/>
    </location>
</feature>
<dbReference type="Pfam" id="PF08517">
    <property type="entry name" value="AXH"/>
    <property type="match status" value="1"/>
</dbReference>
<feature type="compositionally biased region" description="Low complexity" evidence="7">
    <location>
        <begin position="172"/>
        <end position="201"/>
    </location>
</feature>
<gene>
    <name evidence="9" type="ORF">ACAOBT_LOCUS14639</name>
</gene>
<dbReference type="GO" id="GO:0003723">
    <property type="term" value="F:RNA binding"/>
    <property type="evidence" value="ECO:0007669"/>
    <property type="project" value="InterPro"/>
</dbReference>
<keyword evidence="5" id="KW-0804">Transcription</keyword>
<feature type="region of interest" description="Disordered" evidence="7">
    <location>
        <begin position="38"/>
        <end position="58"/>
    </location>
</feature>
<comment type="caution">
    <text evidence="9">The sequence shown here is derived from an EMBL/GenBank/DDBJ whole genome shotgun (WGS) entry which is preliminary data.</text>
</comment>
<keyword evidence="6" id="KW-0539">Nucleus</keyword>
<dbReference type="InterPro" id="IPR043404">
    <property type="entry name" value="ATAXIN1-like"/>
</dbReference>
<keyword evidence="4" id="KW-0238">DNA-binding</keyword>
<keyword evidence="3" id="KW-0805">Transcription regulation</keyword>
<dbReference type="PANTHER" id="PTHR13392">
    <property type="entry name" value="ATAXIN 1"/>
    <property type="match status" value="1"/>
</dbReference>
<feature type="domain" description="AXH" evidence="8">
    <location>
        <begin position="304"/>
        <end position="434"/>
    </location>
</feature>